<organism evidence="2 3">
    <name type="scientific">Mycena maculata</name>
    <dbReference type="NCBI Taxonomy" id="230809"/>
    <lineage>
        <taxon>Eukaryota</taxon>
        <taxon>Fungi</taxon>
        <taxon>Dikarya</taxon>
        <taxon>Basidiomycota</taxon>
        <taxon>Agaricomycotina</taxon>
        <taxon>Agaricomycetes</taxon>
        <taxon>Agaricomycetidae</taxon>
        <taxon>Agaricales</taxon>
        <taxon>Marasmiineae</taxon>
        <taxon>Mycenaceae</taxon>
        <taxon>Mycena</taxon>
    </lineage>
</organism>
<name>A0AAD7J6N2_9AGAR</name>
<evidence type="ECO:0000256" key="1">
    <source>
        <dbReference type="SAM" id="MobiDB-lite"/>
    </source>
</evidence>
<evidence type="ECO:0000313" key="2">
    <source>
        <dbReference type="EMBL" id="KAJ7758121.1"/>
    </source>
</evidence>
<gene>
    <name evidence="2" type="ORF">DFH07DRAFT_958468</name>
</gene>
<dbReference type="EMBL" id="JARJLG010000056">
    <property type="protein sequence ID" value="KAJ7758121.1"/>
    <property type="molecule type" value="Genomic_DNA"/>
</dbReference>
<dbReference type="AlphaFoldDB" id="A0AAD7J6N2"/>
<evidence type="ECO:0000313" key="3">
    <source>
        <dbReference type="Proteomes" id="UP001215280"/>
    </source>
</evidence>
<accession>A0AAD7J6N2</accession>
<reference evidence="2" key="1">
    <citation type="submission" date="2023-03" db="EMBL/GenBank/DDBJ databases">
        <title>Massive genome expansion in bonnet fungi (Mycena s.s.) driven by repeated elements and novel gene families across ecological guilds.</title>
        <authorList>
            <consortium name="Lawrence Berkeley National Laboratory"/>
            <person name="Harder C.B."/>
            <person name="Miyauchi S."/>
            <person name="Viragh M."/>
            <person name="Kuo A."/>
            <person name="Thoen E."/>
            <person name="Andreopoulos B."/>
            <person name="Lu D."/>
            <person name="Skrede I."/>
            <person name="Drula E."/>
            <person name="Henrissat B."/>
            <person name="Morin E."/>
            <person name="Kohler A."/>
            <person name="Barry K."/>
            <person name="LaButti K."/>
            <person name="Morin E."/>
            <person name="Salamov A."/>
            <person name="Lipzen A."/>
            <person name="Mereny Z."/>
            <person name="Hegedus B."/>
            <person name="Baldrian P."/>
            <person name="Stursova M."/>
            <person name="Weitz H."/>
            <person name="Taylor A."/>
            <person name="Grigoriev I.V."/>
            <person name="Nagy L.G."/>
            <person name="Martin F."/>
            <person name="Kauserud H."/>
        </authorList>
    </citation>
    <scope>NUCLEOTIDE SEQUENCE</scope>
    <source>
        <strain evidence="2">CBHHK188m</strain>
    </source>
</reference>
<dbReference type="Proteomes" id="UP001215280">
    <property type="component" value="Unassembled WGS sequence"/>
</dbReference>
<feature type="region of interest" description="Disordered" evidence="1">
    <location>
        <begin position="1"/>
        <end position="39"/>
    </location>
</feature>
<feature type="compositionally biased region" description="Basic and acidic residues" evidence="1">
    <location>
        <begin position="1"/>
        <end position="11"/>
    </location>
</feature>
<protein>
    <submittedName>
        <fullName evidence="2">Uncharacterized protein</fullName>
    </submittedName>
</protein>
<keyword evidence="3" id="KW-1185">Reference proteome</keyword>
<comment type="caution">
    <text evidence="2">The sequence shown here is derived from an EMBL/GenBank/DDBJ whole genome shotgun (WGS) entry which is preliminary data.</text>
</comment>
<proteinExistence type="predicted"/>
<sequence length="240" mass="27531">MSAAPELDRSWDVGQPEQTPDGYIATRPRPQDRGTKDPVSMSRSKFCVFVESNPQLTVFSLGHYMDGATQHRNTVEIIFRDEMRKAIDDARIEHRRDISGLEREHRTDSVRVQRTLLSIQNHLLSNTEYTVLFNDGTGEYEIITRFNEVIFNLDRQESYPGDVVLTTTETSHTMVRDLSPLPPIFSNLSTSQYVTRGINALRLRALGILTSQQQRLYRALLEVQESDSQRNFARATLLSR</sequence>